<evidence type="ECO:0000313" key="1">
    <source>
        <dbReference type="EMBL" id="KAK8887604.1"/>
    </source>
</evidence>
<gene>
    <name evidence="1" type="ORF">M9Y10_038655</name>
    <name evidence="2" type="ORF">M9Y10_038659</name>
</gene>
<dbReference type="EMBL" id="JAPFFF010000006">
    <property type="protein sequence ID" value="KAK8887604.1"/>
    <property type="molecule type" value="Genomic_DNA"/>
</dbReference>
<protein>
    <recommendedName>
        <fullName evidence="4">HNH nuclease domain-containing protein</fullName>
    </recommendedName>
</protein>
<dbReference type="InterPro" id="IPR044925">
    <property type="entry name" value="His-Me_finger_sf"/>
</dbReference>
<keyword evidence="3" id="KW-1185">Reference proteome</keyword>
<name>A0ABR2K970_9EUKA</name>
<dbReference type="Gene3D" id="3.90.75.20">
    <property type="match status" value="1"/>
</dbReference>
<proteinExistence type="predicted"/>
<reference evidence="1 3" key="1">
    <citation type="submission" date="2024-04" db="EMBL/GenBank/DDBJ databases">
        <title>Tritrichomonas musculus Genome.</title>
        <authorList>
            <person name="Alves-Ferreira E."/>
            <person name="Grigg M."/>
            <person name="Lorenzi H."/>
            <person name="Galac M."/>
        </authorList>
    </citation>
    <scope>NUCLEOTIDE SEQUENCE [LARGE SCALE GENOMIC DNA]</scope>
    <source>
        <strain evidence="1 3">EAF2021</strain>
    </source>
</reference>
<dbReference type="EMBL" id="JAPFFF010000006">
    <property type="protein sequence ID" value="KAK8887608.1"/>
    <property type="molecule type" value="Genomic_DNA"/>
</dbReference>
<accession>A0ABR2K970</accession>
<evidence type="ECO:0000313" key="2">
    <source>
        <dbReference type="EMBL" id="KAK8887608.1"/>
    </source>
</evidence>
<sequence length="107" mass="12802">MAQFVPLKDFEDQYEIMTTYPFHLKHKETNIVFKGIYSEKDGMLVTINNRKHVKMHRLIAKQFLPGYSETKPIYHKNGDKFDNHLDNLTFKRSETLNTIHTKEKKLF</sequence>
<organism evidence="1 3">
    <name type="scientific">Tritrichomonas musculus</name>
    <dbReference type="NCBI Taxonomy" id="1915356"/>
    <lineage>
        <taxon>Eukaryota</taxon>
        <taxon>Metamonada</taxon>
        <taxon>Parabasalia</taxon>
        <taxon>Tritrichomonadida</taxon>
        <taxon>Tritrichomonadidae</taxon>
        <taxon>Tritrichomonas</taxon>
    </lineage>
</organism>
<dbReference type="Proteomes" id="UP001470230">
    <property type="component" value="Unassembled WGS sequence"/>
</dbReference>
<dbReference type="SUPFAM" id="SSF54060">
    <property type="entry name" value="His-Me finger endonucleases"/>
    <property type="match status" value="1"/>
</dbReference>
<evidence type="ECO:0008006" key="4">
    <source>
        <dbReference type="Google" id="ProtNLM"/>
    </source>
</evidence>
<evidence type="ECO:0000313" key="3">
    <source>
        <dbReference type="Proteomes" id="UP001470230"/>
    </source>
</evidence>
<comment type="caution">
    <text evidence="1">The sequence shown here is derived from an EMBL/GenBank/DDBJ whole genome shotgun (WGS) entry which is preliminary data.</text>
</comment>